<accession>A0A6I4IRD2</accession>
<dbReference type="SMART" id="SM00748">
    <property type="entry name" value="HEPN"/>
    <property type="match status" value="1"/>
</dbReference>
<evidence type="ECO:0000259" key="1">
    <source>
        <dbReference type="PROSITE" id="PS50910"/>
    </source>
</evidence>
<evidence type="ECO:0000313" key="3">
    <source>
        <dbReference type="Proteomes" id="UP000434850"/>
    </source>
</evidence>
<reference evidence="2 3" key="1">
    <citation type="submission" date="2019-12" db="EMBL/GenBank/DDBJ databases">
        <title>Mucilaginibacter sp. HME9299 genome sequencing and assembly.</title>
        <authorList>
            <person name="Kang H."/>
            <person name="Kim H."/>
            <person name="Joh K."/>
        </authorList>
    </citation>
    <scope>NUCLEOTIDE SEQUENCE [LARGE SCALE GENOMIC DNA]</scope>
    <source>
        <strain evidence="2 3">HME9299</strain>
    </source>
</reference>
<organism evidence="2 3">
    <name type="scientific">Mucilaginibacter aquatilis</name>
    <dbReference type="NCBI Taxonomy" id="1517760"/>
    <lineage>
        <taxon>Bacteria</taxon>
        <taxon>Pseudomonadati</taxon>
        <taxon>Bacteroidota</taxon>
        <taxon>Sphingobacteriia</taxon>
        <taxon>Sphingobacteriales</taxon>
        <taxon>Sphingobacteriaceae</taxon>
        <taxon>Mucilaginibacter</taxon>
    </lineage>
</organism>
<evidence type="ECO:0000313" key="2">
    <source>
        <dbReference type="EMBL" id="MVN92674.1"/>
    </source>
</evidence>
<dbReference type="Proteomes" id="UP000434850">
    <property type="component" value="Unassembled WGS sequence"/>
</dbReference>
<dbReference type="Gene3D" id="1.20.120.330">
    <property type="entry name" value="Nucleotidyltransferases domain 2"/>
    <property type="match status" value="1"/>
</dbReference>
<protein>
    <submittedName>
        <fullName evidence="2">HEPN domain-containing protein</fullName>
    </submittedName>
</protein>
<dbReference type="RefSeq" id="WP_157542999.1">
    <property type="nucleotide sequence ID" value="NZ_WQLA01000007.1"/>
</dbReference>
<feature type="domain" description="HEPN" evidence="1">
    <location>
        <begin position="154"/>
        <end position="274"/>
    </location>
</feature>
<name>A0A6I4IRD2_9SPHI</name>
<gene>
    <name evidence="2" type="ORF">GO816_16175</name>
</gene>
<dbReference type="EMBL" id="WQLA01000007">
    <property type="protein sequence ID" value="MVN92674.1"/>
    <property type="molecule type" value="Genomic_DNA"/>
</dbReference>
<comment type="caution">
    <text evidence="2">The sequence shown here is derived from an EMBL/GenBank/DDBJ whole genome shotgun (WGS) entry which is preliminary data.</text>
</comment>
<dbReference type="InterPro" id="IPR007842">
    <property type="entry name" value="HEPN_dom"/>
</dbReference>
<proteinExistence type="predicted"/>
<dbReference type="OrthoDB" id="634374at2"/>
<keyword evidence="3" id="KW-1185">Reference proteome</keyword>
<dbReference type="SUPFAM" id="SSF81593">
    <property type="entry name" value="Nucleotidyltransferase substrate binding subunit/domain"/>
    <property type="match status" value="1"/>
</dbReference>
<dbReference type="Pfam" id="PF05168">
    <property type="entry name" value="HEPN"/>
    <property type="match status" value="1"/>
</dbReference>
<dbReference type="AlphaFoldDB" id="A0A6I4IRD2"/>
<sequence length="286" mass="32172">MEQTELFAAGTTVPGFARLDDRIDEQAINVIPKLVAHIISRLVTTAAIYYLGRLKDESAVPYFLVIAANREQRESLSLNAMIEQTSGELGQLIVFVHNANHVCMALSNGSHFFNSILSGKTLVYLSGEIMLPKAQCLNYPLYLQQANKVWERWHTMSLEFGAGAEFYLGRGNFRLALFALHQATECVLKGINRAITGYKIEVHNLTRLLTISTLYSESLVEVFPMKDNEGNLEFDLLKGAYSHSRYSDDFEPEEGMVKSLQYQVKRLQQAAETLYHTHISSLDTAV</sequence>
<dbReference type="PROSITE" id="PS50910">
    <property type="entry name" value="HEPN"/>
    <property type="match status" value="1"/>
</dbReference>